<evidence type="ECO:0000313" key="3">
    <source>
        <dbReference type="Proteomes" id="UP000070700"/>
    </source>
</evidence>
<organism evidence="2 3">
    <name type="scientific">Mollisia scopiformis</name>
    <name type="common">Conifer needle endophyte fungus</name>
    <name type="synonym">Phialocephala scopiformis</name>
    <dbReference type="NCBI Taxonomy" id="149040"/>
    <lineage>
        <taxon>Eukaryota</taxon>
        <taxon>Fungi</taxon>
        <taxon>Dikarya</taxon>
        <taxon>Ascomycota</taxon>
        <taxon>Pezizomycotina</taxon>
        <taxon>Leotiomycetes</taxon>
        <taxon>Helotiales</taxon>
        <taxon>Mollisiaceae</taxon>
        <taxon>Mollisia</taxon>
    </lineage>
</organism>
<dbReference type="InParanoid" id="A0A194X7D2"/>
<evidence type="ECO:0000313" key="2">
    <source>
        <dbReference type="EMBL" id="KUJ15717.1"/>
    </source>
</evidence>
<proteinExistence type="predicted"/>
<keyword evidence="1" id="KW-0812">Transmembrane</keyword>
<reference evidence="2 3" key="1">
    <citation type="submission" date="2015-10" db="EMBL/GenBank/DDBJ databases">
        <title>Full genome of DAOMC 229536 Phialocephala scopiformis, a fungal endophyte of spruce producing the potent anti-insectan compound rugulosin.</title>
        <authorList>
            <consortium name="DOE Joint Genome Institute"/>
            <person name="Walker A.K."/>
            <person name="Frasz S.L."/>
            <person name="Seifert K.A."/>
            <person name="Miller J.D."/>
            <person name="Mondo S.J."/>
            <person name="Labutti K."/>
            <person name="Lipzen A."/>
            <person name="Dockter R."/>
            <person name="Kennedy M."/>
            <person name="Grigoriev I.V."/>
            <person name="Spatafora J.W."/>
        </authorList>
    </citation>
    <scope>NUCLEOTIDE SEQUENCE [LARGE SCALE GENOMIC DNA]</scope>
    <source>
        <strain evidence="2 3">CBS 120377</strain>
    </source>
</reference>
<dbReference type="KEGG" id="psco:LY89DRAFT_564138"/>
<dbReference type="Proteomes" id="UP000070700">
    <property type="component" value="Unassembled WGS sequence"/>
</dbReference>
<dbReference type="GeneID" id="28818236"/>
<dbReference type="EMBL" id="KQ947417">
    <property type="protein sequence ID" value="KUJ15717.1"/>
    <property type="molecule type" value="Genomic_DNA"/>
</dbReference>
<sequence>YFQYYTEQCRIAFHVHGRKISANTHQQVLDIVSSFQDGSCRKTILRNLVGNYNTGGTTESEDTFESSIDLAVRLALMLDVGELRNAFSGRRRLIWSEGSIQDFVRDIFSENVTLSHEGIKLGTSFTARNLDRVTGFRVELTTNLADHLRLRYEDRTVSIFHHASFLKCQKKNSLFPAEFVEETLRTLALLFAQGDRDTQKWYYKQDDPEELDPGVLRCGHLRDDYRQIEKYMFWHDRLVILKEAFDGSQPKNVSQLWNDRREGNQWYALWVAIGITLFFGLVQSIEGLLQVYKAYYPS</sequence>
<feature type="transmembrane region" description="Helical" evidence="1">
    <location>
        <begin position="266"/>
        <end position="285"/>
    </location>
</feature>
<dbReference type="AlphaFoldDB" id="A0A194X7D2"/>
<name>A0A194X7D2_MOLSC</name>
<feature type="non-terminal residue" evidence="2">
    <location>
        <position position="298"/>
    </location>
</feature>
<protein>
    <submittedName>
        <fullName evidence="2">Uncharacterized protein</fullName>
    </submittedName>
</protein>
<keyword evidence="1" id="KW-0472">Membrane</keyword>
<keyword evidence="1" id="KW-1133">Transmembrane helix</keyword>
<dbReference type="RefSeq" id="XP_018070072.1">
    <property type="nucleotide sequence ID" value="XM_018208510.1"/>
</dbReference>
<evidence type="ECO:0000256" key="1">
    <source>
        <dbReference type="SAM" id="Phobius"/>
    </source>
</evidence>
<keyword evidence="3" id="KW-1185">Reference proteome</keyword>
<dbReference type="OrthoDB" id="5428890at2759"/>
<gene>
    <name evidence="2" type="ORF">LY89DRAFT_564138</name>
</gene>
<accession>A0A194X7D2</accession>
<feature type="non-terminal residue" evidence="2">
    <location>
        <position position="1"/>
    </location>
</feature>